<evidence type="ECO:0000256" key="8">
    <source>
        <dbReference type="ARBA" id="ARBA00022927"/>
    </source>
</evidence>
<evidence type="ECO:0000259" key="15">
    <source>
        <dbReference type="Pfam" id="PF01618"/>
    </source>
</evidence>
<keyword evidence="16" id="KW-0969">Cilium</keyword>
<name>A0A1E3LWE7_9SPHN</name>
<comment type="subunit">
    <text evidence="2">The accessory proteins ExbB and ExbD seem to form a complex with TonB.</text>
</comment>
<feature type="region of interest" description="Disordered" evidence="13">
    <location>
        <begin position="235"/>
        <end position="261"/>
    </location>
</feature>
<comment type="subcellular location">
    <subcellularLocation>
        <location evidence="1">Cell inner membrane</location>
        <topology evidence="1">Multi-pass membrane protein</topology>
    </subcellularLocation>
    <subcellularLocation>
        <location evidence="12">Membrane</location>
        <topology evidence="12">Multi-pass membrane protein</topology>
    </subcellularLocation>
</comment>
<keyword evidence="6" id="KW-0997">Cell inner membrane</keyword>
<dbReference type="InterPro" id="IPR002898">
    <property type="entry name" value="MotA_ExbB_proton_chnl"/>
</dbReference>
<keyword evidence="9 14" id="KW-1133">Transmembrane helix</keyword>
<feature type="transmembrane region" description="Helical" evidence="14">
    <location>
        <begin position="31"/>
        <end position="52"/>
    </location>
</feature>
<evidence type="ECO:0000313" key="16">
    <source>
        <dbReference type="EMBL" id="ODP38102.1"/>
    </source>
</evidence>
<keyword evidence="16" id="KW-0966">Cell projection</keyword>
<gene>
    <name evidence="16" type="ORF">BFL28_15350</name>
</gene>
<evidence type="ECO:0000256" key="12">
    <source>
        <dbReference type="RuleBase" id="RU004057"/>
    </source>
</evidence>
<dbReference type="STRING" id="1888892.BFL28_15350"/>
<evidence type="ECO:0000313" key="17">
    <source>
        <dbReference type="Proteomes" id="UP000094487"/>
    </source>
</evidence>
<dbReference type="GO" id="GO:0005886">
    <property type="term" value="C:plasma membrane"/>
    <property type="evidence" value="ECO:0007669"/>
    <property type="project" value="UniProtKB-SubCell"/>
</dbReference>
<evidence type="ECO:0000256" key="4">
    <source>
        <dbReference type="ARBA" id="ARBA00022448"/>
    </source>
</evidence>
<feature type="transmembrane region" description="Helical" evidence="14">
    <location>
        <begin position="139"/>
        <end position="164"/>
    </location>
</feature>
<evidence type="ECO:0000256" key="9">
    <source>
        <dbReference type="ARBA" id="ARBA00022989"/>
    </source>
</evidence>
<feature type="compositionally biased region" description="Low complexity" evidence="13">
    <location>
        <begin position="240"/>
        <end position="261"/>
    </location>
</feature>
<evidence type="ECO:0000256" key="10">
    <source>
        <dbReference type="ARBA" id="ARBA00023136"/>
    </source>
</evidence>
<dbReference type="PANTHER" id="PTHR30625">
    <property type="entry name" value="PROTEIN TOLQ"/>
    <property type="match status" value="1"/>
</dbReference>
<keyword evidence="17" id="KW-1185">Reference proteome</keyword>
<keyword evidence="8 12" id="KW-0653">Protein transport</keyword>
<evidence type="ECO:0000256" key="2">
    <source>
        <dbReference type="ARBA" id="ARBA00011471"/>
    </source>
</evidence>
<dbReference type="EMBL" id="MDDS01000019">
    <property type="protein sequence ID" value="ODP38102.1"/>
    <property type="molecule type" value="Genomic_DNA"/>
</dbReference>
<dbReference type="RefSeq" id="WP_069320149.1">
    <property type="nucleotide sequence ID" value="NZ_MDDS01000019.1"/>
</dbReference>
<organism evidence="16 17">
    <name type="scientific">Sphingomonas turrisvirgatae</name>
    <dbReference type="NCBI Taxonomy" id="1888892"/>
    <lineage>
        <taxon>Bacteria</taxon>
        <taxon>Pseudomonadati</taxon>
        <taxon>Pseudomonadota</taxon>
        <taxon>Alphaproteobacteria</taxon>
        <taxon>Sphingomonadales</taxon>
        <taxon>Sphingomonadaceae</taxon>
        <taxon>Sphingomonas</taxon>
    </lineage>
</organism>
<keyword evidence="16" id="KW-0282">Flagellum</keyword>
<feature type="domain" description="MotA/TolQ/ExbB proton channel" evidence="15">
    <location>
        <begin position="110"/>
        <end position="216"/>
    </location>
</feature>
<evidence type="ECO:0000256" key="7">
    <source>
        <dbReference type="ARBA" id="ARBA00022692"/>
    </source>
</evidence>
<accession>A0A1E3LWE7</accession>
<dbReference type="OrthoDB" id="9805133at2"/>
<evidence type="ECO:0000256" key="11">
    <source>
        <dbReference type="ARBA" id="ARBA00024816"/>
    </source>
</evidence>
<keyword evidence="5" id="KW-1003">Cell membrane</keyword>
<reference evidence="16 17" key="1">
    <citation type="submission" date="2016-08" db="EMBL/GenBank/DDBJ databases">
        <title>Draft genome of the agarase producing Sphingomonas sp. MCT13.</title>
        <authorList>
            <person name="D'Andrea M.M."/>
            <person name="Rossolini G.M."/>
            <person name="Thaller M.C."/>
        </authorList>
    </citation>
    <scope>NUCLEOTIDE SEQUENCE [LARGE SCALE GENOMIC DNA]</scope>
    <source>
        <strain evidence="16 17">MCT13</strain>
    </source>
</reference>
<keyword evidence="10 14" id="KW-0472">Membrane</keyword>
<evidence type="ECO:0000256" key="14">
    <source>
        <dbReference type="SAM" id="Phobius"/>
    </source>
</evidence>
<evidence type="ECO:0000256" key="1">
    <source>
        <dbReference type="ARBA" id="ARBA00004429"/>
    </source>
</evidence>
<dbReference type="Pfam" id="PF01618">
    <property type="entry name" value="MotA_ExbB"/>
    <property type="match status" value="1"/>
</dbReference>
<comment type="caution">
    <text evidence="16">The sequence shown here is derived from an EMBL/GenBank/DDBJ whole genome shotgun (WGS) entry which is preliminary data.</text>
</comment>
<feature type="transmembrane region" description="Helical" evidence="14">
    <location>
        <begin position="184"/>
        <end position="205"/>
    </location>
</feature>
<dbReference type="InterPro" id="IPR050790">
    <property type="entry name" value="ExbB/TolQ_transport"/>
</dbReference>
<dbReference type="GO" id="GO:0017038">
    <property type="term" value="P:protein import"/>
    <property type="evidence" value="ECO:0007669"/>
    <property type="project" value="TreeGrafter"/>
</dbReference>
<proteinExistence type="inferred from homology"/>
<evidence type="ECO:0000256" key="6">
    <source>
        <dbReference type="ARBA" id="ARBA00022519"/>
    </source>
</evidence>
<evidence type="ECO:0000256" key="13">
    <source>
        <dbReference type="SAM" id="MobiDB-lite"/>
    </source>
</evidence>
<dbReference type="PANTHER" id="PTHR30625:SF14">
    <property type="entry name" value="BIOPOLYMER TRANSPORT PROTEIN EXBB"/>
    <property type="match status" value="1"/>
</dbReference>
<keyword evidence="7 14" id="KW-0812">Transmembrane</keyword>
<keyword evidence="4 12" id="KW-0813">Transport</keyword>
<evidence type="ECO:0000256" key="3">
    <source>
        <dbReference type="ARBA" id="ARBA00022093"/>
    </source>
</evidence>
<evidence type="ECO:0000256" key="5">
    <source>
        <dbReference type="ARBA" id="ARBA00022475"/>
    </source>
</evidence>
<comment type="function">
    <text evidence="11">Involved in the TonB-dependent energy-dependent transport of various receptor-bound substrates. Protects ExbD from proteolytic degradation and functionally stabilizes TonB.</text>
</comment>
<comment type="similarity">
    <text evidence="12">Belongs to the exbB/tolQ family.</text>
</comment>
<sequence>MLTTILAGAAAATPPPPQNFDILHAMNEGGVIAWGTAIILTVMLFFSLYILFTKVFEQQKILNQYKRVRSTFWNNPSLREGAAKLEKNSAYRQIVDDALLAQDQYKQLTDPIEAHDWLHGSLRRSEDAINSQLGNGLSFLATVGATAPFIGLFGTVVGIFRALIKIGAAGDASIGTVAGPVGEALIMTALGLVVAVPAVLAYNWLQRRNKAIAEQMSGFSNDVLGYLASDGRVRPTASGAKVPPAAKPPVTSTTATTTAKA</sequence>
<protein>
    <recommendedName>
        <fullName evidence="3">Biopolymer transport protein ExbB</fullName>
    </recommendedName>
</protein>
<dbReference type="AlphaFoldDB" id="A0A1E3LWE7"/>
<dbReference type="Proteomes" id="UP000094487">
    <property type="component" value="Unassembled WGS sequence"/>
</dbReference>